<name>D8LVW1_BLAHO</name>
<evidence type="ECO:0000313" key="2">
    <source>
        <dbReference type="Proteomes" id="UP000008312"/>
    </source>
</evidence>
<protein>
    <submittedName>
        <fullName evidence="1">Uncharacterized protein</fullName>
    </submittedName>
</protein>
<sequence length="59" mass="6923">MLDTMSLFLLWMFRERLFGEPSSWTVLPPAFTRKPSLTIWTCARPFLISLFNKLSLAIM</sequence>
<evidence type="ECO:0000313" key="1">
    <source>
        <dbReference type="EMBL" id="CBK19950.2"/>
    </source>
</evidence>
<dbReference type="InParanoid" id="D8LVW1"/>
<dbReference type="Proteomes" id="UP000008312">
    <property type="component" value="Unassembled WGS sequence"/>
</dbReference>
<organism evidence="1">
    <name type="scientific">Blastocystis hominis</name>
    <dbReference type="NCBI Taxonomy" id="12968"/>
    <lineage>
        <taxon>Eukaryota</taxon>
        <taxon>Sar</taxon>
        <taxon>Stramenopiles</taxon>
        <taxon>Bigyra</taxon>
        <taxon>Opalozoa</taxon>
        <taxon>Opalinata</taxon>
        <taxon>Blastocystidae</taxon>
        <taxon>Blastocystis</taxon>
    </lineage>
</organism>
<dbReference type="GeneID" id="24917665"/>
<dbReference type="AlphaFoldDB" id="D8LVW1"/>
<keyword evidence="2" id="KW-1185">Reference proteome</keyword>
<accession>D8LVW1</accession>
<dbReference type="EMBL" id="FN668638">
    <property type="protein sequence ID" value="CBK19950.2"/>
    <property type="molecule type" value="Genomic_DNA"/>
</dbReference>
<reference evidence="1" key="1">
    <citation type="submission" date="2010-02" db="EMBL/GenBank/DDBJ databases">
        <title>Sequencing and annotation of the Blastocystis hominis genome.</title>
        <authorList>
            <person name="Wincker P."/>
        </authorList>
    </citation>
    <scope>NUCLEOTIDE SEQUENCE</scope>
    <source>
        <strain evidence="1">Singapore isolate B</strain>
    </source>
</reference>
<dbReference type="RefSeq" id="XP_012893998.1">
    <property type="nucleotide sequence ID" value="XM_013038544.1"/>
</dbReference>
<gene>
    <name evidence="1" type="ORF">GSBLH_T00000353001</name>
</gene>
<proteinExistence type="predicted"/>